<evidence type="ECO:0000313" key="1">
    <source>
        <dbReference type="EMBL" id="VDK49743.1"/>
    </source>
</evidence>
<dbReference type="OrthoDB" id="6109at2759"/>
<evidence type="ECO:0000313" key="2">
    <source>
        <dbReference type="Proteomes" id="UP000271098"/>
    </source>
</evidence>
<dbReference type="WBParaSite" id="GPUH_0000522801-mRNA-1">
    <property type="protein sequence ID" value="GPUH_0000522801-mRNA-1"/>
    <property type="gene ID" value="GPUH_0000522801"/>
</dbReference>
<dbReference type="AlphaFoldDB" id="A0A183D930"/>
<reference evidence="3" key="1">
    <citation type="submission" date="2016-06" db="UniProtKB">
        <authorList>
            <consortium name="WormBaseParasite"/>
        </authorList>
    </citation>
    <scope>IDENTIFICATION</scope>
</reference>
<protein>
    <submittedName>
        <fullName evidence="3">Nucleotid_trans domain-containing protein</fullName>
    </submittedName>
</protein>
<accession>A0A183D930</accession>
<dbReference type="EMBL" id="UYRT01010781">
    <property type="protein sequence ID" value="VDK49743.1"/>
    <property type="molecule type" value="Genomic_DNA"/>
</dbReference>
<name>A0A183D930_9BILA</name>
<evidence type="ECO:0000313" key="3">
    <source>
        <dbReference type="WBParaSite" id="GPUH_0000522801-mRNA-1"/>
    </source>
</evidence>
<keyword evidence="2" id="KW-1185">Reference proteome</keyword>
<proteinExistence type="predicted"/>
<reference evidence="1 2" key="2">
    <citation type="submission" date="2018-11" db="EMBL/GenBank/DDBJ databases">
        <authorList>
            <consortium name="Pathogen Informatics"/>
        </authorList>
    </citation>
    <scope>NUCLEOTIDE SEQUENCE [LARGE SCALE GENOMIC DNA]</scope>
</reference>
<sequence>MTYCAPGYLFIGSRLGDSVFLHYTFEPTAADEPPEKKAKLNAALNLNEEDEDVELYGKMVPQTVKSGTVTEKMNIRVLDKLLNVGPCKKITAGCPSISSYFQEVSRRDPLCVRVAMVNVAVFAYFSEVFVLKLLRLAGLCREFNCLDGLVDFAYIDVLFALSV</sequence>
<organism evidence="3">
    <name type="scientific">Gongylonema pulchrum</name>
    <dbReference type="NCBI Taxonomy" id="637853"/>
    <lineage>
        <taxon>Eukaryota</taxon>
        <taxon>Metazoa</taxon>
        <taxon>Ecdysozoa</taxon>
        <taxon>Nematoda</taxon>
        <taxon>Chromadorea</taxon>
        <taxon>Rhabditida</taxon>
        <taxon>Spirurina</taxon>
        <taxon>Spiruromorpha</taxon>
        <taxon>Spiruroidea</taxon>
        <taxon>Gongylonematidae</taxon>
        <taxon>Gongylonema</taxon>
    </lineage>
</organism>
<gene>
    <name evidence="1" type="ORF">GPUH_LOCUS5221</name>
</gene>
<dbReference type="Proteomes" id="UP000271098">
    <property type="component" value="Unassembled WGS sequence"/>
</dbReference>